<sequence>MESLVGNGVGRGMGSLVEGGDRHYAMPRDEDIDEFLNKVNDVTEKVQHILSGKITVEEMQQEEQKLLLQQKIKQMREAEKKEEERRRYVMGTRGSGTKESNYKCFCTHCLVEYKYNQQRRVAHAMNLKGNDYFRKRNYIQAIECYEEAMRVCKDYLEIYNNVALCYLKTHRYDNAIQRCDEVIKYYEVFKGDFRTLKGVKKSLKRSEEIKLAFYSNVYSIDHSGGGTCGGVASRKGRTTFLSFCADKLEELLSCVKRGQTMEGDKLPKYTSLSAITLIDLITLILDDQHQCADFCLNAVDPVITLYQLKKINKEKAAHFLNSIGRDSQGRRLLHERIIQQGGHILLGKLLTRIGQLIAEERSGYTKEQRTRLVYLTECIIKLESVRSYGVDLRGVIRQGGKGAPERSKKRGSDAPKEGDPWKELQKRTAKMHKHKFELANLFGIISHLTLKQDGRTVLEKKFLKDIFNIIIYVNEFFYSCQDMNCNCLSLLVNLVGSANIRSIVMRASWPHMLHFVEKVAPGGEKLLKNPLPWDRLLWRTPPGGEKLLRSPLPWESLLENVLSLLFNLTSTWKEQIREEGDGESAPPGERTLIREASMHRMISCMDSTNMRVAELCCLILSRFYTYAYCGVVEIDEGKSVAPSPEGRDKKVYQGDHYVSVLQEGTSNEDRKIRLVDSLKRKIEKENEQQVHLDEYSFDSMKKSILSELDSPRGASLTNACINLLCCLSKYTDFLSKLILHGEESNLERLTNRLVSLFIDNKSGVERDDSTSIMVKNVAALFTQMIKMLTLREDSSWGSASVVKSIERVIPHAAELVNNGIHRDATSKGISFFLSYCFVNERLKSAVLAAFHNDVGRVCAVLRCGGGRGLPQ</sequence>
<dbReference type="OMA" id="HKFELAN"/>
<name>K6VAK0_PLACD</name>
<feature type="region of interest" description="Disordered" evidence="3">
    <location>
        <begin position="1"/>
        <end position="22"/>
    </location>
</feature>
<dbReference type="PANTHER" id="PTHR46540">
    <property type="entry name" value="TETRATRICOPEPTIDE REPEAT PROTEIN 12"/>
    <property type="match status" value="1"/>
</dbReference>
<evidence type="ECO:0000256" key="1">
    <source>
        <dbReference type="PROSITE-ProRule" id="PRU00339"/>
    </source>
</evidence>
<dbReference type="GO" id="GO:0007288">
    <property type="term" value="P:sperm axoneme assembly"/>
    <property type="evidence" value="ECO:0007669"/>
    <property type="project" value="TreeGrafter"/>
</dbReference>
<evidence type="ECO:0000313" key="5">
    <source>
        <dbReference type="Proteomes" id="UP000006319"/>
    </source>
</evidence>
<dbReference type="GO" id="GO:0005737">
    <property type="term" value="C:cytoplasm"/>
    <property type="evidence" value="ECO:0007669"/>
    <property type="project" value="TreeGrafter"/>
</dbReference>
<dbReference type="SUPFAM" id="SSF48452">
    <property type="entry name" value="TPR-like"/>
    <property type="match status" value="1"/>
</dbReference>
<dbReference type="GO" id="GO:0005813">
    <property type="term" value="C:centrosome"/>
    <property type="evidence" value="ECO:0007669"/>
    <property type="project" value="TreeGrafter"/>
</dbReference>
<dbReference type="InterPro" id="IPR043195">
    <property type="entry name" value="TTC12"/>
</dbReference>
<organism evidence="4 5">
    <name type="scientific">Plasmodium cynomolgi (strain B)</name>
    <dbReference type="NCBI Taxonomy" id="1120755"/>
    <lineage>
        <taxon>Eukaryota</taxon>
        <taxon>Sar</taxon>
        <taxon>Alveolata</taxon>
        <taxon>Apicomplexa</taxon>
        <taxon>Aconoidasida</taxon>
        <taxon>Haemosporida</taxon>
        <taxon>Plasmodiidae</taxon>
        <taxon>Plasmodium</taxon>
        <taxon>Plasmodium (Plasmodium)</taxon>
    </lineage>
</organism>
<protein>
    <submittedName>
        <fullName evidence="4">Uncharacterized protein</fullName>
    </submittedName>
</protein>
<feature type="region of interest" description="Disordered" evidence="3">
    <location>
        <begin position="398"/>
        <end position="425"/>
    </location>
</feature>
<dbReference type="PROSITE" id="PS50005">
    <property type="entry name" value="TPR"/>
    <property type="match status" value="1"/>
</dbReference>
<evidence type="ECO:0000256" key="2">
    <source>
        <dbReference type="SAM" id="Coils"/>
    </source>
</evidence>
<keyword evidence="1" id="KW-0802">TPR repeat</keyword>
<feature type="coiled-coil region" evidence="2">
    <location>
        <begin position="58"/>
        <end position="85"/>
    </location>
</feature>
<dbReference type="OrthoDB" id="2942533at2759"/>
<evidence type="ECO:0000256" key="3">
    <source>
        <dbReference type="SAM" id="MobiDB-lite"/>
    </source>
</evidence>
<dbReference type="Proteomes" id="UP000006319">
    <property type="component" value="Chromosome 8"/>
</dbReference>
<dbReference type="Gene3D" id="1.25.40.10">
    <property type="entry name" value="Tetratricopeptide repeat domain"/>
    <property type="match status" value="1"/>
</dbReference>
<dbReference type="InterPro" id="IPR019734">
    <property type="entry name" value="TPR_rpt"/>
</dbReference>
<gene>
    <name evidence="4" type="ORF">PCYB_083730</name>
</gene>
<dbReference type="KEGG" id="pcy:PCYB_083730"/>
<dbReference type="RefSeq" id="XP_004222159.1">
    <property type="nucleotide sequence ID" value="XM_004222111.1"/>
</dbReference>
<keyword evidence="5" id="KW-1185">Reference proteome</keyword>
<dbReference type="eggNOG" id="ENOG502S7Y0">
    <property type="taxonomic scope" value="Eukaryota"/>
</dbReference>
<dbReference type="SMART" id="SM00028">
    <property type="entry name" value="TPR"/>
    <property type="match status" value="2"/>
</dbReference>
<keyword evidence="2" id="KW-0175">Coiled coil</keyword>
<evidence type="ECO:0000313" key="4">
    <source>
        <dbReference type="EMBL" id="GAB66212.1"/>
    </source>
</evidence>
<dbReference type="InterPro" id="IPR011990">
    <property type="entry name" value="TPR-like_helical_dom_sf"/>
</dbReference>
<dbReference type="GeneID" id="14692564"/>
<accession>K6VAK0</accession>
<dbReference type="PANTHER" id="PTHR46540:SF1">
    <property type="entry name" value="TETRATRICOPEPTIDE REPEAT PROTEIN 12"/>
    <property type="match status" value="1"/>
</dbReference>
<dbReference type="VEuPathDB" id="PlasmoDB:PCYB_083730"/>
<proteinExistence type="predicted"/>
<dbReference type="Pfam" id="PF13424">
    <property type="entry name" value="TPR_12"/>
    <property type="match status" value="1"/>
</dbReference>
<reference evidence="4 5" key="1">
    <citation type="journal article" date="2012" name="Nat. Genet.">
        <title>Plasmodium cynomolgi genome sequences provide insight into Plasmodium vivax and the monkey malaria clade.</title>
        <authorList>
            <person name="Tachibana S."/>
            <person name="Sullivan S.A."/>
            <person name="Kawai S."/>
            <person name="Nakamura S."/>
            <person name="Kim H.R."/>
            <person name="Goto N."/>
            <person name="Arisue N."/>
            <person name="Palacpac N.M.Q."/>
            <person name="Honma H."/>
            <person name="Yagi M."/>
            <person name="Tougan T."/>
            <person name="Katakai Y."/>
            <person name="Kaneko O."/>
            <person name="Mita T."/>
            <person name="Kita K."/>
            <person name="Yasutomi Y."/>
            <person name="Sutton P.L."/>
            <person name="Shakhbatyan R."/>
            <person name="Horii T."/>
            <person name="Yasunaga T."/>
            <person name="Barnwell J.W."/>
            <person name="Escalante A.A."/>
            <person name="Carlton J.M."/>
            <person name="Tanabe K."/>
        </authorList>
    </citation>
    <scope>NUCLEOTIDE SEQUENCE [LARGE SCALE GENOMIC DNA]</scope>
    <source>
        <strain evidence="4 5">B</strain>
    </source>
</reference>
<dbReference type="PhylomeDB" id="K6VAK0"/>
<dbReference type="EMBL" id="DF157100">
    <property type="protein sequence ID" value="GAB66212.1"/>
    <property type="molecule type" value="Genomic_DNA"/>
</dbReference>
<dbReference type="AlphaFoldDB" id="K6VAK0"/>
<dbReference type="GO" id="GO:0070286">
    <property type="term" value="P:axonemal dynein complex assembly"/>
    <property type="evidence" value="ECO:0007669"/>
    <property type="project" value="TreeGrafter"/>
</dbReference>
<feature type="compositionally biased region" description="Basic and acidic residues" evidence="3">
    <location>
        <begin position="403"/>
        <end position="425"/>
    </location>
</feature>
<feature type="repeat" description="TPR" evidence="1">
    <location>
        <begin position="122"/>
        <end position="155"/>
    </location>
</feature>